<sequence length="76" mass="8396">MLIDGRKQTVYGPDRCHDDLPGCTILTGKQSVDVRLSSGVVERWKVTWSEDGQRVSLTRPNGQIVSEYGAIGTFSK</sequence>
<proteinExistence type="predicted"/>
<evidence type="ECO:0000313" key="1">
    <source>
        <dbReference type="EMBL" id="KWF37431.1"/>
    </source>
</evidence>
<accession>A0A132EMF6</accession>
<organism evidence="1 2">
    <name type="scientific">Burkholderia pseudomultivorans</name>
    <dbReference type="NCBI Taxonomy" id="1207504"/>
    <lineage>
        <taxon>Bacteria</taxon>
        <taxon>Pseudomonadati</taxon>
        <taxon>Pseudomonadota</taxon>
        <taxon>Betaproteobacteria</taxon>
        <taxon>Burkholderiales</taxon>
        <taxon>Burkholderiaceae</taxon>
        <taxon>Burkholderia</taxon>
        <taxon>Burkholderia cepacia complex</taxon>
    </lineage>
</organism>
<dbReference type="Proteomes" id="UP000062912">
    <property type="component" value="Unassembled WGS sequence"/>
</dbReference>
<protein>
    <submittedName>
        <fullName evidence="1">Uncharacterized protein</fullName>
    </submittedName>
</protein>
<reference evidence="1 2" key="1">
    <citation type="submission" date="2015-11" db="EMBL/GenBank/DDBJ databases">
        <title>Expanding the genomic diversity of Burkholderia species for the development of highly accurate diagnostics.</title>
        <authorList>
            <person name="Sahl J."/>
            <person name="Keim P."/>
            <person name="Wagner D."/>
        </authorList>
    </citation>
    <scope>NUCLEOTIDE SEQUENCE [LARGE SCALE GENOMIC DNA]</scope>
    <source>
        <strain evidence="1 2">MSMB368WGS</strain>
    </source>
</reference>
<dbReference type="EMBL" id="LPJR01000002">
    <property type="protein sequence ID" value="KWF37431.1"/>
    <property type="molecule type" value="Genomic_DNA"/>
</dbReference>
<gene>
    <name evidence="1" type="ORF">WT56_34390</name>
</gene>
<dbReference type="AlphaFoldDB" id="A0A132EMF6"/>
<comment type="caution">
    <text evidence="1">The sequence shown here is derived from an EMBL/GenBank/DDBJ whole genome shotgun (WGS) entry which is preliminary data.</text>
</comment>
<evidence type="ECO:0000313" key="2">
    <source>
        <dbReference type="Proteomes" id="UP000062912"/>
    </source>
</evidence>
<name>A0A132EMF6_9BURK</name>